<keyword evidence="3" id="KW-1185">Reference proteome</keyword>
<dbReference type="Gene3D" id="3.40.30.10">
    <property type="entry name" value="Glutaredoxin"/>
    <property type="match status" value="1"/>
</dbReference>
<dbReference type="AlphaFoldDB" id="A0A7G9T3Q6"/>
<evidence type="ECO:0000313" key="3">
    <source>
        <dbReference type="Proteomes" id="UP000515800"/>
    </source>
</evidence>
<dbReference type="KEGG" id="wdi:H9L19_04740"/>
<accession>A0A7G9T3Q6</accession>
<dbReference type="Proteomes" id="UP000515800">
    <property type="component" value="Chromosome"/>
</dbReference>
<keyword evidence="1" id="KW-0472">Membrane</keyword>
<name>A0A7G9T3Q6_9LACO</name>
<sequence length="151" mass="17077">MKVRLAKRDQKGTKNNRNKGNIFSSGIGYWIISGLVVIGLLAGLTWFVPYTVMHLGNNATVDLNTKGQKVMFYSSKCSDCEKVFPTVFWHNMWHLNEESEQVQTINVAIQGNKHFIQEQGIEYTPTFVQGDKKFVTTDNDAVAQFVDKGVK</sequence>
<keyword evidence="1" id="KW-1133">Transmembrane helix</keyword>
<dbReference type="EMBL" id="CP060724">
    <property type="protein sequence ID" value="QNN74731.1"/>
    <property type="molecule type" value="Genomic_DNA"/>
</dbReference>
<dbReference type="InterPro" id="IPR036249">
    <property type="entry name" value="Thioredoxin-like_sf"/>
</dbReference>
<organism evidence="2 3">
    <name type="scientific">Weissella diestrammenae</name>
    <dbReference type="NCBI Taxonomy" id="1162633"/>
    <lineage>
        <taxon>Bacteria</taxon>
        <taxon>Bacillati</taxon>
        <taxon>Bacillota</taxon>
        <taxon>Bacilli</taxon>
        <taxon>Lactobacillales</taxon>
        <taxon>Lactobacillaceae</taxon>
        <taxon>Weissella</taxon>
    </lineage>
</organism>
<reference evidence="2 3" key="1">
    <citation type="submission" date="2020-08" db="EMBL/GenBank/DDBJ databases">
        <title>Genome sequence of Weissella diestrammenae KACC 16890T.</title>
        <authorList>
            <person name="Hyun D.-W."/>
            <person name="Bae J.-W."/>
        </authorList>
    </citation>
    <scope>NUCLEOTIDE SEQUENCE [LARGE SCALE GENOMIC DNA]</scope>
    <source>
        <strain evidence="2 3">KACC 16890</strain>
    </source>
</reference>
<keyword evidence="1" id="KW-0812">Transmembrane</keyword>
<proteinExistence type="predicted"/>
<keyword evidence="2" id="KW-0413">Isomerase</keyword>
<dbReference type="SUPFAM" id="SSF52833">
    <property type="entry name" value="Thioredoxin-like"/>
    <property type="match status" value="1"/>
</dbReference>
<protein>
    <submittedName>
        <fullName evidence="2">Thiol-disulfide isomerase</fullName>
    </submittedName>
</protein>
<dbReference type="GO" id="GO:0016853">
    <property type="term" value="F:isomerase activity"/>
    <property type="evidence" value="ECO:0007669"/>
    <property type="project" value="UniProtKB-KW"/>
</dbReference>
<evidence type="ECO:0000313" key="2">
    <source>
        <dbReference type="EMBL" id="QNN74731.1"/>
    </source>
</evidence>
<gene>
    <name evidence="2" type="ORF">H9L19_04740</name>
</gene>
<evidence type="ECO:0000256" key="1">
    <source>
        <dbReference type="SAM" id="Phobius"/>
    </source>
</evidence>
<dbReference type="RefSeq" id="WP_187528566.1">
    <property type="nucleotide sequence ID" value="NZ_CP060724.1"/>
</dbReference>
<feature type="transmembrane region" description="Helical" evidence="1">
    <location>
        <begin position="21"/>
        <end position="48"/>
    </location>
</feature>